<evidence type="ECO:0000313" key="7">
    <source>
        <dbReference type="Proteomes" id="UP000235388"/>
    </source>
</evidence>
<dbReference type="Proteomes" id="UP000235392">
    <property type="component" value="Unassembled WGS sequence"/>
</dbReference>
<feature type="signal peptide" evidence="2">
    <location>
        <begin position="1"/>
        <end position="27"/>
    </location>
</feature>
<evidence type="ECO:0000256" key="1">
    <source>
        <dbReference type="SAM" id="MobiDB-lite"/>
    </source>
</evidence>
<gene>
    <name evidence="6" type="ORF">PCANC_11667</name>
    <name evidence="4" type="ORF">PCANC_16635</name>
    <name evidence="5" type="ORF">PCASD_14746</name>
    <name evidence="3" type="ORF">PCASD_26720</name>
</gene>
<evidence type="ECO:0000313" key="4">
    <source>
        <dbReference type="EMBL" id="PLW20138.1"/>
    </source>
</evidence>
<evidence type="ECO:0000313" key="8">
    <source>
        <dbReference type="Proteomes" id="UP000235392"/>
    </source>
</evidence>
<keyword evidence="7" id="KW-1185">Reference proteome</keyword>
<sequence length="157" mass="14884">MTPHFSKVLQITLVVLLLQLVAESAAGFKCPVKAGDVHTTGLCAIKKGAGVTLKNPSNDNGELECPNGTPKCCAKGTKNNTKVATEAALNAICPSESAPPGGAPIVFTATGGGTTATGGGTTATGGGTTATGGGTTATGGGAGANNSTGAGTGTGRP</sequence>
<dbReference type="EMBL" id="PGCI01000188">
    <property type="protein sequence ID" value="PLW34918.1"/>
    <property type="molecule type" value="Genomic_DNA"/>
</dbReference>
<evidence type="ECO:0000256" key="2">
    <source>
        <dbReference type="SAM" id="SignalP"/>
    </source>
</evidence>
<evidence type="ECO:0000313" key="3">
    <source>
        <dbReference type="EMBL" id="PLW04778.1"/>
    </source>
</evidence>
<evidence type="ECO:0000313" key="5">
    <source>
        <dbReference type="EMBL" id="PLW34918.1"/>
    </source>
</evidence>
<name>A0A2N5RUX8_9BASI</name>
<feature type="region of interest" description="Disordered" evidence="1">
    <location>
        <begin position="115"/>
        <end position="157"/>
    </location>
</feature>
<keyword evidence="2" id="KW-0732">Signal</keyword>
<dbReference type="EMBL" id="PGCJ01000042">
    <property type="protein sequence ID" value="PLW54681.1"/>
    <property type="molecule type" value="Genomic_DNA"/>
</dbReference>
<comment type="caution">
    <text evidence="3">The sequence shown here is derived from an EMBL/GenBank/DDBJ whole genome shotgun (WGS) entry which is preliminary data.</text>
</comment>
<organism evidence="3 8">
    <name type="scientific">Puccinia coronata f. sp. avenae</name>
    <dbReference type="NCBI Taxonomy" id="200324"/>
    <lineage>
        <taxon>Eukaryota</taxon>
        <taxon>Fungi</taxon>
        <taxon>Dikarya</taxon>
        <taxon>Basidiomycota</taxon>
        <taxon>Pucciniomycotina</taxon>
        <taxon>Pucciniomycetes</taxon>
        <taxon>Pucciniales</taxon>
        <taxon>Pucciniaceae</taxon>
        <taxon>Puccinia</taxon>
    </lineage>
</organism>
<feature type="chain" id="PRO_5015083449" description="Hydrophobin" evidence="2">
    <location>
        <begin position="28"/>
        <end position="157"/>
    </location>
</feature>
<feature type="compositionally biased region" description="Gly residues" evidence="1">
    <location>
        <begin position="115"/>
        <end position="143"/>
    </location>
</feature>
<evidence type="ECO:0000313" key="6">
    <source>
        <dbReference type="EMBL" id="PLW54681.1"/>
    </source>
</evidence>
<evidence type="ECO:0008006" key="9">
    <source>
        <dbReference type="Google" id="ProtNLM"/>
    </source>
</evidence>
<dbReference type="AlphaFoldDB" id="A0A2N5RUX8"/>
<dbReference type="EMBL" id="PGCI01001470">
    <property type="protein sequence ID" value="PLW04778.1"/>
    <property type="molecule type" value="Genomic_DNA"/>
</dbReference>
<protein>
    <recommendedName>
        <fullName evidence="9">Hydrophobin</fullName>
    </recommendedName>
</protein>
<reference evidence="7 8" key="1">
    <citation type="submission" date="2017-11" db="EMBL/GenBank/DDBJ databases">
        <title>De novo assembly and phasing of dikaryotic genomes from two isolates of Puccinia coronata f. sp. avenae, the causal agent of oat crown rust.</title>
        <authorList>
            <person name="Miller M.E."/>
            <person name="Zhang Y."/>
            <person name="Omidvar V."/>
            <person name="Sperschneider J."/>
            <person name="Schwessinger B."/>
            <person name="Raley C."/>
            <person name="Palmer J.M."/>
            <person name="Garnica D."/>
            <person name="Upadhyaya N."/>
            <person name="Rathjen J."/>
            <person name="Taylor J.M."/>
            <person name="Park R.F."/>
            <person name="Dodds P.N."/>
            <person name="Hirsch C.D."/>
            <person name="Kianian S.F."/>
            <person name="Figueroa M."/>
        </authorList>
    </citation>
    <scope>NUCLEOTIDE SEQUENCE [LARGE SCALE GENOMIC DNA]</scope>
    <source>
        <strain evidence="4">12NC29</strain>
        <strain evidence="3">12SD80</strain>
    </source>
</reference>
<dbReference type="EMBL" id="PGCJ01000802">
    <property type="protein sequence ID" value="PLW20138.1"/>
    <property type="molecule type" value="Genomic_DNA"/>
</dbReference>
<proteinExistence type="predicted"/>
<accession>A0A2N5RUX8</accession>
<dbReference type="Proteomes" id="UP000235388">
    <property type="component" value="Unassembled WGS sequence"/>
</dbReference>